<accession>A0A401GAF5</accession>
<evidence type="ECO:0000313" key="2">
    <source>
        <dbReference type="EMBL" id="GBE79155.1"/>
    </source>
</evidence>
<dbReference type="OrthoDB" id="10008801at2759"/>
<evidence type="ECO:0000256" key="1">
    <source>
        <dbReference type="SAM" id="MobiDB-lite"/>
    </source>
</evidence>
<feature type="region of interest" description="Disordered" evidence="1">
    <location>
        <begin position="22"/>
        <end position="58"/>
    </location>
</feature>
<proteinExistence type="predicted"/>
<evidence type="ECO:0000313" key="3">
    <source>
        <dbReference type="Proteomes" id="UP000287166"/>
    </source>
</evidence>
<keyword evidence="3" id="KW-1185">Reference proteome</keyword>
<protein>
    <submittedName>
        <fullName evidence="2">Uncharacterized protein</fullName>
    </submittedName>
</protein>
<dbReference type="InParanoid" id="A0A401GAF5"/>
<dbReference type="AlphaFoldDB" id="A0A401GAF5"/>
<dbReference type="RefSeq" id="XP_027610068.1">
    <property type="nucleotide sequence ID" value="XM_027754267.1"/>
</dbReference>
<name>A0A401GAF5_9APHY</name>
<dbReference type="EMBL" id="BFAD01000002">
    <property type="protein sequence ID" value="GBE79155.1"/>
    <property type="molecule type" value="Genomic_DNA"/>
</dbReference>
<reference evidence="2 3" key="1">
    <citation type="journal article" date="2018" name="Sci. Rep.">
        <title>Genome sequence of the cauliflower mushroom Sparassis crispa (Hanabiratake) and its association with beneficial usage.</title>
        <authorList>
            <person name="Kiyama R."/>
            <person name="Furutani Y."/>
            <person name="Kawaguchi K."/>
            <person name="Nakanishi T."/>
        </authorList>
    </citation>
    <scope>NUCLEOTIDE SEQUENCE [LARGE SCALE GENOMIC DNA]</scope>
</reference>
<sequence>MLRTALPVKRIFTTNALRLTPASLQSRSRPALPHRDPHHASFSTTPRRSASEEPETQALINQQQKVARLLQSDPELARLVVDFKDILESEGFTLNEQSMPSKLDMVRMFMRPKVREAAENLFAKFKEAGIDPKDIMDFGASMSKRK</sequence>
<organism evidence="2 3">
    <name type="scientific">Sparassis crispa</name>
    <dbReference type="NCBI Taxonomy" id="139825"/>
    <lineage>
        <taxon>Eukaryota</taxon>
        <taxon>Fungi</taxon>
        <taxon>Dikarya</taxon>
        <taxon>Basidiomycota</taxon>
        <taxon>Agaricomycotina</taxon>
        <taxon>Agaricomycetes</taxon>
        <taxon>Polyporales</taxon>
        <taxon>Sparassidaceae</taxon>
        <taxon>Sparassis</taxon>
    </lineage>
</organism>
<dbReference type="Proteomes" id="UP000287166">
    <property type="component" value="Unassembled WGS sequence"/>
</dbReference>
<comment type="caution">
    <text evidence="2">The sequence shown here is derived from an EMBL/GenBank/DDBJ whole genome shotgun (WGS) entry which is preliminary data.</text>
</comment>
<gene>
    <name evidence="2" type="ORF">SCP_0203520</name>
</gene>
<dbReference type="GeneID" id="38776072"/>